<sequence length="110" mass="12967">MKTIFSLFFLLIVLKANPINPLLEPLYFPSYTQFLNLEPHFVIKKKRAYRPFQWGNTIIIKRHDLEERQSNQPSDIFRQNAEINVSSQTFLRGMSSASSRIDRFSRSVKC</sequence>
<name>A0ABD7CE17_HELPX</name>
<organism evidence="1 2">
    <name type="scientific">Helicobacter pylori</name>
    <name type="common">Campylobacter pylori</name>
    <dbReference type="NCBI Taxonomy" id="210"/>
    <lineage>
        <taxon>Bacteria</taxon>
        <taxon>Pseudomonadati</taxon>
        <taxon>Campylobacterota</taxon>
        <taxon>Epsilonproteobacteria</taxon>
        <taxon>Campylobacterales</taxon>
        <taxon>Helicobacteraceae</taxon>
        <taxon>Helicobacter</taxon>
    </lineage>
</organism>
<protein>
    <submittedName>
        <fullName evidence="1">Plug domain-containing protein</fullName>
    </submittedName>
</protein>
<proteinExistence type="predicted"/>
<gene>
    <name evidence="1" type="ORF">HGK51_07315</name>
</gene>
<dbReference type="EMBL" id="CP051511">
    <property type="protein sequence ID" value="QQX00102.1"/>
    <property type="molecule type" value="Genomic_DNA"/>
</dbReference>
<evidence type="ECO:0000313" key="2">
    <source>
        <dbReference type="Proteomes" id="UP000662764"/>
    </source>
</evidence>
<accession>A0ABD7CE17</accession>
<dbReference type="AlphaFoldDB" id="A0ABD7CE17"/>
<dbReference type="Proteomes" id="UP000662764">
    <property type="component" value="Chromosome"/>
</dbReference>
<evidence type="ECO:0000313" key="1">
    <source>
        <dbReference type="EMBL" id="QQX00102.1"/>
    </source>
</evidence>
<reference evidence="1 2" key="1">
    <citation type="journal article" date="2020" name="Front. Microbiol.">
        <title>Identification of New Helicobacter pylori Subpopulations in Native Americans and Mestizos From Peru.</title>
        <authorList>
            <person name="Gutierrez-Escobar A.J."/>
            <person name="Velapatino B."/>
            <person name="Borda V."/>
            <person name="Rabkin C.S."/>
            <person name="Tarazona-Santos E."/>
            <person name="Cabrera L."/>
            <person name="Cok J."/>
            <person name="Hooper C.C."/>
            <person name="Jahuira-Arias H."/>
            <person name="Herrera P."/>
            <person name="Noureen M."/>
            <person name="Wang D."/>
            <person name="Romero-Gallo J."/>
            <person name="Tran B."/>
            <person name="Peek R.M. Jr"/>
            <person name="Berg D.E."/>
            <person name="Gilman R.H."/>
            <person name="Camargo M.C."/>
        </authorList>
    </citation>
    <scope>NUCLEOTIDE SEQUENCE [LARGE SCALE GENOMIC DNA]</scope>
    <source>
        <strain evidence="1 2">ASHA-006</strain>
    </source>
</reference>